<reference evidence="2" key="1">
    <citation type="journal article" date="2014" name="Proc. Natl. Acad. Sci. U.S.A.">
        <title>Extensive sampling of basidiomycete genomes demonstrates inadequacy of the white-rot/brown-rot paradigm for wood decay fungi.</title>
        <authorList>
            <person name="Riley R."/>
            <person name="Salamov A.A."/>
            <person name="Brown D.W."/>
            <person name="Nagy L.G."/>
            <person name="Floudas D."/>
            <person name="Held B.W."/>
            <person name="Levasseur A."/>
            <person name="Lombard V."/>
            <person name="Morin E."/>
            <person name="Otillar R."/>
            <person name="Lindquist E.A."/>
            <person name="Sun H."/>
            <person name="LaButti K.M."/>
            <person name="Schmutz J."/>
            <person name="Jabbour D."/>
            <person name="Luo H."/>
            <person name="Baker S.E."/>
            <person name="Pisabarro A.G."/>
            <person name="Walton J.D."/>
            <person name="Blanchette R.A."/>
            <person name="Henrissat B."/>
            <person name="Martin F."/>
            <person name="Cullen D."/>
            <person name="Hibbett D.S."/>
            <person name="Grigoriev I.V."/>
        </authorList>
    </citation>
    <scope>NUCLEOTIDE SEQUENCE [LARGE SCALE GENOMIC DNA]</scope>
    <source>
        <strain evidence="2">PC15</strain>
    </source>
</reference>
<organism evidence="1 2">
    <name type="scientific">Pleurotus ostreatus (strain PC15)</name>
    <name type="common">Oyster mushroom</name>
    <dbReference type="NCBI Taxonomy" id="1137138"/>
    <lineage>
        <taxon>Eukaryota</taxon>
        <taxon>Fungi</taxon>
        <taxon>Dikarya</taxon>
        <taxon>Basidiomycota</taxon>
        <taxon>Agaricomycotina</taxon>
        <taxon>Agaricomycetes</taxon>
        <taxon>Agaricomycetidae</taxon>
        <taxon>Agaricales</taxon>
        <taxon>Pleurotineae</taxon>
        <taxon>Pleurotaceae</taxon>
        <taxon>Pleurotus</taxon>
    </lineage>
</organism>
<accession>A0A067N3W0</accession>
<proteinExistence type="predicted"/>
<evidence type="ECO:0000313" key="1">
    <source>
        <dbReference type="EMBL" id="KDQ22544.1"/>
    </source>
</evidence>
<dbReference type="AlphaFoldDB" id="A0A067N3W0"/>
<dbReference type="InParanoid" id="A0A067N3W0"/>
<protein>
    <submittedName>
        <fullName evidence="1">Uncharacterized protein</fullName>
    </submittedName>
</protein>
<dbReference type="VEuPathDB" id="FungiDB:PLEOSDRAFT_171897"/>
<dbReference type="EMBL" id="KL198014">
    <property type="protein sequence ID" value="KDQ22544.1"/>
    <property type="molecule type" value="Genomic_DNA"/>
</dbReference>
<name>A0A067N3W0_PLEO1</name>
<gene>
    <name evidence="1" type="ORF">PLEOSDRAFT_171897</name>
</gene>
<evidence type="ECO:0000313" key="2">
    <source>
        <dbReference type="Proteomes" id="UP000027073"/>
    </source>
</evidence>
<dbReference type="Proteomes" id="UP000027073">
    <property type="component" value="Unassembled WGS sequence"/>
</dbReference>
<sequence length="374" mass="40813">MVLVGSRPRVAQISTLPDPLPCPWPPMGPFSPVGLQDLQMIQVPLDLILALQKVSDGVKVLKWRAFEPQTKLFGSKPLSTTANIDAGAPALTQDAKQEQRTEEGNQENEEDVLGTVDITTDATMSAPPKKSKGRRKRSIKEVDGAEELLKGSTKALKRTYTRCGGARLIARPVVISSKRTRTGGTTPPCAAQAKTHLVRSLRCPGLALRAIRLAWSDGSASLLGIDAAFEEEVIEGGAGAHLVQPEVCRVWTQGIAPFASVERRSGRWKVGADMMNVAVQYQRETYVQSAMGDAVRLYQRLWMKAIRGNTKDAATYPRNVPRDESFEFGAARLCVYARFGTRLSIGVAVLAVVKYQPNRAALEKRTNESGFEKA</sequence>
<dbReference type="HOGENOM" id="CLU_739915_0_0_1"/>